<evidence type="ECO:0000313" key="2">
    <source>
        <dbReference type="Proteomes" id="UP000799755"/>
    </source>
</evidence>
<proteinExistence type="predicted"/>
<reference evidence="1" key="1">
    <citation type="journal article" date="2020" name="Stud. Mycol.">
        <title>101 Dothideomycetes genomes: a test case for predicting lifestyles and emergence of pathogens.</title>
        <authorList>
            <person name="Haridas S."/>
            <person name="Albert R."/>
            <person name="Binder M."/>
            <person name="Bloem J."/>
            <person name="Labutti K."/>
            <person name="Salamov A."/>
            <person name="Andreopoulos B."/>
            <person name="Baker S."/>
            <person name="Barry K."/>
            <person name="Bills G."/>
            <person name="Bluhm B."/>
            <person name="Cannon C."/>
            <person name="Castanera R."/>
            <person name="Culley D."/>
            <person name="Daum C."/>
            <person name="Ezra D."/>
            <person name="Gonzalez J."/>
            <person name="Henrissat B."/>
            <person name="Kuo A."/>
            <person name="Liang C."/>
            <person name="Lipzen A."/>
            <person name="Lutzoni F."/>
            <person name="Magnuson J."/>
            <person name="Mondo S."/>
            <person name="Nolan M."/>
            <person name="Ohm R."/>
            <person name="Pangilinan J."/>
            <person name="Park H.-J."/>
            <person name="Ramirez L."/>
            <person name="Alfaro M."/>
            <person name="Sun H."/>
            <person name="Tritt A."/>
            <person name="Yoshinaga Y."/>
            <person name="Zwiers L.-H."/>
            <person name="Turgeon B."/>
            <person name="Goodwin S."/>
            <person name="Spatafora J."/>
            <person name="Crous P."/>
            <person name="Grigoriev I."/>
        </authorList>
    </citation>
    <scope>NUCLEOTIDE SEQUENCE</scope>
    <source>
        <strain evidence="1">ATCC 200398</strain>
    </source>
</reference>
<protein>
    <submittedName>
        <fullName evidence="1">Uncharacterized protein</fullName>
    </submittedName>
</protein>
<evidence type="ECO:0000313" key="1">
    <source>
        <dbReference type="EMBL" id="KAF2463404.1"/>
    </source>
</evidence>
<gene>
    <name evidence="1" type="ORF">BDR25DRAFT_362944</name>
</gene>
<organism evidence="1 2">
    <name type="scientific">Lindgomyces ingoldianus</name>
    <dbReference type="NCBI Taxonomy" id="673940"/>
    <lineage>
        <taxon>Eukaryota</taxon>
        <taxon>Fungi</taxon>
        <taxon>Dikarya</taxon>
        <taxon>Ascomycota</taxon>
        <taxon>Pezizomycotina</taxon>
        <taxon>Dothideomycetes</taxon>
        <taxon>Pleosporomycetidae</taxon>
        <taxon>Pleosporales</taxon>
        <taxon>Lindgomycetaceae</taxon>
        <taxon>Lindgomyces</taxon>
    </lineage>
</organism>
<keyword evidence="2" id="KW-1185">Reference proteome</keyword>
<dbReference type="EMBL" id="MU003551">
    <property type="protein sequence ID" value="KAF2463404.1"/>
    <property type="molecule type" value="Genomic_DNA"/>
</dbReference>
<accession>A0ACB6Q924</accession>
<name>A0ACB6Q924_9PLEO</name>
<sequence length="1036" mass="117096">MVASALRLVAQNPGSRSQNPSTSEDSTAHSVASETSFPSNANVLKFKIAVPILIFLGTSPAQFELAALRPEPVGRPLCSLWRHQNSFITVILPPQYSSYSQPFSKHTAHLQPLLLCIALLINDSKSYSLSRNSFAWKAFYVTLLYTTGINRRPPSHYRELLYEYTVHIIQSTLANTSIRFSNDLWACAAAQLSDDDKRNINFSRPDKLNIITELHAETERSKQKSIESRWKYTRKSGETVIIRDVFEKIVRWIDIFKQVGDVATQYDPVHAALPWAGIRFVLQVCGKVLSKLLRRKRLKCLQIAVNDSNKLASVVEGLAWIAELICRYSVTEALYLQGVSEATKELERALVKLYAKVLSYLSKAKQYLEKGTAKRMLKNGLLAETQLDSCLKDIRAAETDVGRSVPSVDRNELKDLLARMDAPLRRVNHDLKNIDDYLQGWYSSKRTTVLQWLSPEPYMKYHNQAKQGVLPGTGQWLLSDSIFKKWKEESASSILWLHGIVGSGKNALESFKAGNNPQPVFFYCSRNAAEPTRADPKVILASLARQLSSPELGNRLLKPAVDLFNIKEADGFASGSLELEESCKLIMQLIEQYPLTTIVIDAMDECDPSKRRELLKTLEQILRDSSSLVKMFVSSRDDQDIVLRLHNYPNIEISSQRNADDIMRYVRSQTEQLIQEKELLQYSTSQAEMKELIINKVIEDANGMFRWASMQLQHLCSFDLDDDIKNSLGRLPPDLHTLYAEIYNLLSTKPGEVQAAVFKNVLRWLLCAQRTLNTSEFLAAVSMNPQTGDNRNKISKDIILKTCNNFVVFDSQQDTFRFAHISVREFLEQRQEYSNSASNALAAEICLWTILSTNPNSGTQRLLSKLGWYAKATSISFDGFREYSDFHWATHCQLAANERSSGRLKTAFQYVVSGDSGPASCIGFWNARLQDCRKPGQLRYAVVTADLVSAAGLFVSCAFDFHETIEDIVRKEILKDLWTHGLGHRLLLVAVRNGSCKALRSLLEQDRNNTTIAEEIVVAAARNWNSGKARSRHLNY</sequence>
<comment type="caution">
    <text evidence="1">The sequence shown here is derived from an EMBL/GenBank/DDBJ whole genome shotgun (WGS) entry which is preliminary data.</text>
</comment>
<dbReference type="Proteomes" id="UP000799755">
    <property type="component" value="Unassembled WGS sequence"/>
</dbReference>